<evidence type="ECO:0000313" key="1">
    <source>
        <dbReference type="EMBL" id="MFD2670582.1"/>
    </source>
</evidence>
<evidence type="ECO:0000313" key="2">
    <source>
        <dbReference type="Proteomes" id="UP001597497"/>
    </source>
</evidence>
<evidence type="ECO:0008006" key="3">
    <source>
        <dbReference type="Google" id="ProtNLM"/>
    </source>
</evidence>
<dbReference type="RefSeq" id="WP_379927987.1">
    <property type="nucleotide sequence ID" value="NZ_JBHUMM010000004.1"/>
</dbReference>
<proteinExistence type="predicted"/>
<keyword evidence="2" id="KW-1185">Reference proteome</keyword>
<name>A0ABW5R6E1_9BACL</name>
<dbReference type="EMBL" id="JBHUMM010000004">
    <property type="protein sequence ID" value="MFD2670582.1"/>
    <property type="molecule type" value="Genomic_DNA"/>
</dbReference>
<comment type="caution">
    <text evidence="1">The sequence shown here is derived from an EMBL/GenBank/DDBJ whole genome shotgun (WGS) entry which is preliminary data.</text>
</comment>
<gene>
    <name evidence="1" type="ORF">ACFSUC_03030</name>
</gene>
<organism evidence="1 2">
    <name type="scientific">Marinicrinis sediminis</name>
    <dbReference type="NCBI Taxonomy" id="1652465"/>
    <lineage>
        <taxon>Bacteria</taxon>
        <taxon>Bacillati</taxon>
        <taxon>Bacillota</taxon>
        <taxon>Bacilli</taxon>
        <taxon>Bacillales</taxon>
        <taxon>Paenibacillaceae</taxon>
    </lineage>
</organism>
<dbReference type="Proteomes" id="UP001597497">
    <property type="component" value="Unassembled WGS sequence"/>
</dbReference>
<accession>A0ABW5R6E1</accession>
<sequence>MMTEDRLNDFRLAATKVRVVRDADPANDVVGIVVAWDDEHVLIRRQNRRVRKLSRDYLIQPFDQPREDLLQP</sequence>
<reference evidence="2" key="1">
    <citation type="journal article" date="2019" name="Int. J. Syst. Evol. Microbiol.">
        <title>The Global Catalogue of Microorganisms (GCM) 10K type strain sequencing project: providing services to taxonomists for standard genome sequencing and annotation.</title>
        <authorList>
            <consortium name="The Broad Institute Genomics Platform"/>
            <consortium name="The Broad Institute Genome Sequencing Center for Infectious Disease"/>
            <person name="Wu L."/>
            <person name="Ma J."/>
        </authorList>
    </citation>
    <scope>NUCLEOTIDE SEQUENCE [LARGE SCALE GENOMIC DNA]</scope>
    <source>
        <strain evidence="2">KCTC 33676</strain>
    </source>
</reference>
<protein>
    <recommendedName>
        <fullName evidence="3">NUDIX hydrolase</fullName>
    </recommendedName>
</protein>